<accession>A0A086KWV6</accession>
<dbReference type="GO" id="GO:0001534">
    <property type="term" value="C:radial spoke"/>
    <property type="evidence" value="ECO:0007669"/>
    <property type="project" value="InterPro"/>
</dbReference>
<evidence type="ECO:0000256" key="6">
    <source>
        <dbReference type="SAM" id="MobiDB-lite"/>
    </source>
</evidence>
<evidence type="ECO:0000256" key="3">
    <source>
        <dbReference type="ARBA" id="ARBA00023069"/>
    </source>
</evidence>
<feature type="region of interest" description="Disordered" evidence="6">
    <location>
        <begin position="424"/>
        <end position="472"/>
    </location>
</feature>
<keyword evidence="5" id="KW-0966">Cell projection</keyword>
<dbReference type="Proteomes" id="UP000028837">
    <property type="component" value="Unassembled WGS sequence"/>
</dbReference>
<comment type="subcellular location">
    <subcellularLocation>
        <location evidence="1">Cytoplasm</location>
        <location evidence="1">Cytoskeleton</location>
        <location evidence="1">Cilium axoneme</location>
    </subcellularLocation>
</comment>
<keyword evidence="3" id="KW-0969">Cilium</keyword>
<name>A0A086KWV6_TOXGO</name>
<evidence type="ECO:0000256" key="5">
    <source>
        <dbReference type="ARBA" id="ARBA00023273"/>
    </source>
</evidence>
<dbReference type="Pfam" id="PF04712">
    <property type="entry name" value="Radial_spoke"/>
    <property type="match status" value="2"/>
</dbReference>
<dbReference type="GO" id="GO:0035082">
    <property type="term" value="P:axoneme assembly"/>
    <property type="evidence" value="ECO:0007669"/>
    <property type="project" value="TreeGrafter"/>
</dbReference>
<keyword evidence="4" id="KW-0206">Cytoskeleton</keyword>
<protein>
    <submittedName>
        <fullName evidence="7">Radial spokehead family protein</fullName>
    </submittedName>
</protein>
<proteinExistence type="predicted"/>
<dbReference type="PANTHER" id="PTHR13159:SF0">
    <property type="entry name" value="RADIAL SPOKE HEAD 6 HOMOLOG A"/>
    <property type="match status" value="1"/>
</dbReference>
<evidence type="ECO:0000256" key="2">
    <source>
        <dbReference type="ARBA" id="ARBA00022490"/>
    </source>
</evidence>
<dbReference type="OrthoDB" id="272202at2759"/>
<dbReference type="EMBL" id="AHZU02000070">
    <property type="protein sequence ID" value="KFG48874.1"/>
    <property type="molecule type" value="Genomic_DNA"/>
</dbReference>
<feature type="compositionally biased region" description="Acidic residues" evidence="6">
    <location>
        <begin position="429"/>
        <end position="472"/>
    </location>
</feature>
<dbReference type="GO" id="GO:0060294">
    <property type="term" value="P:cilium movement involved in cell motility"/>
    <property type="evidence" value="ECO:0007669"/>
    <property type="project" value="InterPro"/>
</dbReference>
<dbReference type="VEuPathDB" id="ToxoDB:TGDOM2_233330"/>
<comment type="caution">
    <text evidence="7">The sequence shown here is derived from an EMBL/GenBank/DDBJ whole genome shotgun (WGS) entry which is preliminary data.</text>
</comment>
<evidence type="ECO:0000256" key="1">
    <source>
        <dbReference type="ARBA" id="ARBA00004430"/>
    </source>
</evidence>
<gene>
    <name evidence="7" type="ORF">TGDOM2_233330</name>
</gene>
<dbReference type="PANTHER" id="PTHR13159">
    <property type="entry name" value="RADIAL SPOKEHEAD-RELATED"/>
    <property type="match status" value="1"/>
</dbReference>
<evidence type="ECO:0000256" key="4">
    <source>
        <dbReference type="ARBA" id="ARBA00023212"/>
    </source>
</evidence>
<dbReference type="CDD" id="cd22963">
    <property type="entry name" value="DD_CrRSP4-like"/>
    <property type="match status" value="1"/>
</dbReference>
<evidence type="ECO:0000313" key="7">
    <source>
        <dbReference type="EMBL" id="KFG48874.1"/>
    </source>
</evidence>
<organism evidence="7 8">
    <name type="scientific">Toxoplasma gondii GAB2-2007-GAL-DOM2</name>
    <dbReference type="NCBI Taxonomy" id="1130820"/>
    <lineage>
        <taxon>Eukaryota</taxon>
        <taxon>Sar</taxon>
        <taxon>Alveolata</taxon>
        <taxon>Apicomplexa</taxon>
        <taxon>Conoidasida</taxon>
        <taxon>Coccidia</taxon>
        <taxon>Eucoccidiorida</taxon>
        <taxon>Eimeriorina</taxon>
        <taxon>Sarcocystidae</taxon>
        <taxon>Toxoplasma</taxon>
    </lineage>
</organism>
<dbReference type="InterPro" id="IPR006802">
    <property type="entry name" value="Radial_spoke"/>
</dbReference>
<keyword evidence="2" id="KW-0963">Cytoplasm</keyword>
<reference evidence="7 8" key="1">
    <citation type="submission" date="2014-02" db="EMBL/GenBank/DDBJ databases">
        <authorList>
            <person name="Sibley D."/>
            <person name="Venepally P."/>
            <person name="Karamycheva S."/>
            <person name="Hadjithomas M."/>
            <person name="Khan A."/>
            <person name="Brunk B."/>
            <person name="Roos D."/>
            <person name="Caler E."/>
            <person name="Lorenzi H."/>
        </authorList>
    </citation>
    <scope>NUCLEOTIDE SEQUENCE [LARGE SCALE GENOMIC DNA]</scope>
    <source>
        <strain evidence="7 8">GAB2-2007-GAL-DOM2</strain>
    </source>
</reference>
<dbReference type="AlphaFoldDB" id="A0A086KWV6"/>
<sequence>MMSNVSSRLSLEGAESYLRQATPEGQCVLEHVAEVLSTLLDQRPPDPYESFELVSEYVKKQRDVKQKVEQPRTADEEPRLAEAQAKWLKVTRKSLKLAAPQEDDGDKGFAFAPDFMLENRLLSWAGYGFSEKEAFRISCSLKRLAAETPRLLSVRFWGKILGVQNDYWIAEGQLAGEEAAREAGEGDDDEPDPRGLGANKYTYWVLRESEGSGEWEVLPDLLPSHIRTARKLKKFFTGDLDHPVITFPWFAGKERHLLRAVIAQINSETVICPAGLWRPKEEEPTQIEEDTEFEYPSAHELLSLEAWTHAREYINAAGLTAFPEVDEEADEERYAEIQAKMERDPILDATRPIVEDPEIPGGYPQWTCKLAGDCASYGSDGVSYAVVVVKNLRWPGAVTVYQNKKLTNVYIGYGIQAGLNPFFPVAPEDVQDDPEDLEEQPEPQPQDEELSDGASQENDEEDAESEEDEGEN</sequence>
<evidence type="ECO:0000313" key="8">
    <source>
        <dbReference type="Proteomes" id="UP000028837"/>
    </source>
</evidence>